<name>A0A2J6QI82_9HELO</name>
<reference evidence="3 4" key="1">
    <citation type="submission" date="2016-05" db="EMBL/GenBank/DDBJ databases">
        <title>A degradative enzymes factory behind the ericoid mycorrhizal symbiosis.</title>
        <authorList>
            <consortium name="DOE Joint Genome Institute"/>
            <person name="Martino E."/>
            <person name="Morin E."/>
            <person name="Grelet G."/>
            <person name="Kuo A."/>
            <person name="Kohler A."/>
            <person name="Daghino S."/>
            <person name="Barry K."/>
            <person name="Choi C."/>
            <person name="Cichocki N."/>
            <person name="Clum A."/>
            <person name="Copeland A."/>
            <person name="Hainaut M."/>
            <person name="Haridas S."/>
            <person name="Labutti K."/>
            <person name="Lindquist E."/>
            <person name="Lipzen A."/>
            <person name="Khouja H.-R."/>
            <person name="Murat C."/>
            <person name="Ohm R."/>
            <person name="Olson A."/>
            <person name="Spatafora J."/>
            <person name="Veneault-Fourrey C."/>
            <person name="Henrissat B."/>
            <person name="Grigoriev I."/>
            <person name="Martin F."/>
            <person name="Perotto S."/>
        </authorList>
    </citation>
    <scope>NUCLEOTIDE SEQUENCE [LARGE SCALE GENOMIC DNA]</scope>
    <source>
        <strain evidence="3 4">UAMH 7357</strain>
    </source>
</reference>
<evidence type="ECO:0000313" key="4">
    <source>
        <dbReference type="Proteomes" id="UP000235672"/>
    </source>
</evidence>
<keyword evidence="2" id="KW-1133">Transmembrane helix</keyword>
<proteinExistence type="predicted"/>
<dbReference type="OrthoDB" id="5428055at2759"/>
<feature type="coiled-coil region" evidence="1">
    <location>
        <begin position="449"/>
        <end position="476"/>
    </location>
</feature>
<dbReference type="AlphaFoldDB" id="A0A2J6QI82"/>
<organism evidence="3 4">
    <name type="scientific">Hyaloscypha hepaticicola</name>
    <dbReference type="NCBI Taxonomy" id="2082293"/>
    <lineage>
        <taxon>Eukaryota</taxon>
        <taxon>Fungi</taxon>
        <taxon>Dikarya</taxon>
        <taxon>Ascomycota</taxon>
        <taxon>Pezizomycotina</taxon>
        <taxon>Leotiomycetes</taxon>
        <taxon>Helotiales</taxon>
        <taxon>Hyaloscyphaceae</taxon>
        <taxon>Hyaloscypha</taxon>
    </lineage>
</organism>
<keyword evidence="4" id="KW-1185">Reference proteome</keyword>
<sequence>MGSKTKKKLAKKMKLTLENEFREAQDNELRQAETKPFNEIESNWCPEFSTISSIHDTERLVDVRKEERDALGDNLEIFFAASGNVDSRFEVEEIKDFCLGSSLTDVISAKGPAGDQRIAWIDDRVSGPGLEGSKVARDYKNPLTATGLYRALDKLRFNDEVLPDAARRLVYVADLSPACIHALVATASGLQANGLRDAISKHLTFQSSIAVKISSAGIRTFQLDLHLPFFKLDKSKPPPNGPPQKGNVKPRRRWTDLSFLELETRESQKEEHQDPNEVWGIQEAHISCVVAGTDNWRWIAYGFVDTEIDGVLADADLEELKMDQISAANFEMTTPIWNVRDYWIKIFEIRIDYVRGQWHYLIRKLERSIDLYIEAHSPILSSGTGSRRERAVQVKADFDWARQVTDILSRFYGVLSDTIVSWKSFSSPGEDISYFDGTCANTQLSLRAIKSTFRDLQREEKRLDELKNRCTAFSKDLEFRLHLEVKEAAVENGDISEINTTVFYPIALAISIFSMQQEFIPFQMTPRVLPLAVILLMFMVYAIRLIVRHALPWWLLLRGRVLLCIKRHEADGGNKLPQNPV</sequence>
<feature type="transmembrane region" description="Helical" evidence="2">
    <location>
        <begin position="528"/>
        <end position="547"/>
    </location>
</feature>
<dbReference type="EMBL" id="KZ613469">
    <property type="protein sequence ID" value="PMD25972.1"/>
    <property type="molecule type" value="Genomic_DNA"/>
</dbReference>
<evidence type="ECO:0000256" key="2">
    <source>
        <dbReference type="SAM" id="Phobius"/>
    </source>
</evidence>
<evidence type="ECO:0000256" key="1">
    <source>
        <dbReference type="SAM" id="Coils"/>
    </source>
</evidence>
<protein>
    <submittedName>
        <fullName evidence="3">Uncharacterized protein</fullName>
    </submittedName>
</protein>
<gene>
    <name evidence="3" type="ORF">NA56DRAFT_390512</name>
</gene>
<keyword evidence="2" id="KW-0472">Membrane</keyword>
<dbReference type="Proteomes" id="UP000235672">
    <property type="component" value="Unassembled WGS sequence"/>
</dbReference>
<keyword evidence="2" id="KW-0812">Transmembrane</keyword>
<accession>A0A2J6QI82</accession>
<evidence type="ECO:0000313" key="3">
    <source>
        <dbReference type="EMBL" id="PMD25972.1"/>
    </source>
</evidence>
<keyword evidence="1" id="KW-0175">Coiled coil</keyword>